<keyword evidence="2" id="KW-1185">Reference proteome</keyword>
<name>A0A8X6HV67_TRICU</name>
<evidence type="ECO:0000313" key="2">
    <source>
        <dbReference type="Proteomes" id="UP000887116"/>
    </source>
</evidence>
<gene>
    <name evidence="1" type="ORF">TNCT_265481</name>
</gene>
<accession>A0A8X6HV67</accession>
<comment type="caution">
    <text evidence="1">The sequence shown here is derived from an EMBL/GenBank/DDBJ whole genome shotgun (WGS) entry which is preliminary data.</text>
</comment>
<organism evidence="1 2">
    <name type="scientific">Trichonephila clavata</name>
    <name type="common">Joro spider</name>
    <name type="synonym">Nephila clavata</name>
    <dbReference type="NCBI Taxonomy" id="2740835"/>
    <lineage>
        <taxon>Eukaryota</taxon>
        <taxon>Metazoa</taxon>
        <taxon>Ecdysozoa</taxon>
        <taxon>Arthropoda</taxon>
        <taxon>Chelicerata</taxon>
        <taxon>Arachnida</taxon>
        <taxon>Araneae</taxon>
        <taxon>Araneomorphae</taxon>
        <taxon>Entelegynae</taxon>
        <taxon>Araneoidea</taxon>
        <taxon>Nephilidae</taxon>
        <taxon>Trichonephila</taxon>
    </lineage>
</organism>
<feature type="non-terminal residue" evidence="1">
    <location>
        <position position="1"/>
    </location>
</feature>
<proteinExistence type="predicted"/>
<reference evidence="1" key="1">
    <citation type="submission" date="2020-07" db="EMBL/GenBank/DDBJ databases">
        <title>Multicomponent nature underlies the extraordinary mechanical properties of spider dragline silk.</title>
        <authorList>
            <person name="Kono N."/>
            <person name="Nakamura H."/>
            <person name="Mori M."/>
            <person name="Yoshida Y."/>
            <person name="Ohtoshi R."/>
            <person name="Malay A.D."/>
            <person name="Moran D.A.P."/>
            <person name="Tomita M."/>
            <person name="Numata K."/>
            <person name="Arakawa K."/>
        </authorList>
    </citation>
    <scope>NUCLEOTIDE SEQUENCE</scope>
</reference>
<sequence>ISIKENVVKFLSQDE</sequence>
<protein>
    <submittedName>
        <fullName evidence="1">Uncharacterized protein</fullName>
    </submittedName>
</protein>
<dbReference type="Proteomes" id="UP000887116">
    <property type="component" value="Unassembled WGS sequence"/>
</dbReference>
<dbReference type="EMBL" id="BMAO01009344">
    <property type="protein sequence ID" value="GFR30243.1"/>
    <property type="molecule type" value="Genomic_DNA"/>
</dbReference>
<evidence type="ECO:0000313" key="1">
    <source>
        <dbReference type="EMBL" id="GFR30243.1"/>
    </source>
</evidence>